<reference evidence="4" key="4">
    <citation type="journal article" date="2006" name="Nucleic Acids Res.">
        <title>The Rice Annotation Project Database (RAP-DB): hub for Oryza sativa ssp. japonica genome information.</title>
        <authorList>
            <person name="Ohyanagi H."/>
            <person name="Tanaka T."/>
            <person name="Sakai H."/>
            <person name="Shigemoto Y."/>
            <person name="Yamaguchi K."/>
            <person name="Habara T."/>
            <person name="Fujii Y."/>
            <person name="Antonio B.A."/>
            <person name="Nagamura Y."/>
            <person name="Imanishi T."/>
            <person name="Ikeo K."/>
            <person name="Itoh T."/>
            <person name="Gojobori T."/>
            <person name="Sasaki T."/>
        </authorList>
    </citation>
    <scope>NUCLEOTIDE SEQUENCE</scope>
</reference>
<gene>
    <name evidence="4" type="ordered locus">Os02g0632700</name>
    <name evidence="3" type="ORF">B1250G12.29</name>
    <name evidence="2" type="ORF">OJ1643_A10.4</name>
</gene>
<accession>C7IY58</accession>
<feature type="transmembrane region" description="Helical" evidence="1">
    <location>
        <begin position="6"/>
        <end position="27"/>
    </location>
</feature>
<sequence length="80" mass="8421">MPAVLLVIIVVVTVVVAVLILILVLVVGRRGLGVAGSARSHHCRRAGGRVESVAPVPLHHRIRCCRASPPPDPPQSDPRG</sequence>
<dbReference type="EMBL" id="AP006452">
    <property type="protein sequence ID" value="BAD26489.1"/>
    <property type="molecule type" value="Genomic_DNA"/>
</dbReference>
<dbReference type="Proteomes" id="UP000000763">
    <property type="component" value="Chromosome 2"/>
</dbReference>
<evidence type="ECO:0000313" key="5">
    <source>
        <dbReference type="Proteomes" id="UP000000763"/>
    </source>
</evidence>
<name>C7IY58_ORYSJ</name>
<reference evidence="4" key="5">
    <citation type="journal article" date="2007" name="Genome Res.">
        <title>Curated Genome Annotation of Oryza sativa ssp. japonica and Comparative Genome Analysis with Arabidopsis thaliana.</title>
        <authorList>
            <consortium name="The Rice Annotation Project (RAP)"/>
            <person name="Itoh T."/>
            <person name="Tanaka T."/>
            <person name="Barrero R.A."/>
            <person name="Yamasaki C."/>
            <person name="Fujii Y."/>
            <person name="Hilton P.B."/>
            <person name="Antonio B.A."/>
            <person name="Aono H."/>
            <person name="Apweiler R."/>
            <person name="Bruskiewich R."/>
            <person name="Bureau T."/>
            <person name="Burr F."/>
            <person name="Costa de Oliveira A."/>
            <person name="Fuks G."/>
            <person name="Habara T."/>
            <person name="Haberer G."/>
            <person name="Han B."/>
            <person name="Harada E."/>
            <person name="Hiraki A.T."/>
            <person name="Hirochika H."/>
            <person name="Hoen D."/>
            <person name="Hokari H."/>
            <person name="Hosokawa S."/>
            <person name="Hsing Y."/>
            <person name="Ikawa H."/>
            <person name="Ikeo K."/>
            <person name="Imanishi T."/>
            <person name="Ito Y."/>
            <person name="Jaiswal P."/>
            <person name="Kanno M."/>
            <person name="Kawahara Y."/>
            <person name="Kawamura T."/>
            <person name="Kawashima H."/>
            <person name="Khurana J.P."/>
            <person name="Kikuchi S."/>
            <person name="Komatsu S."/>
            <person name="Koyanagi K.O."/>
            <person name="Kubooka H."/>
            <person name="Lieberherr D."/>
            <person name="Lin Y.C."/>
            <person name="Lonsdale D."/>
            <person name="Matsumoto T."/>
            <person name="Matsuya A."/>
            <person name="McCombie W.R."/>
            <person name="Messing J."/>
            <person name="Miyao A."/>
            <person name="Mulder N."/>
            <person name="Nagamura Y."/>
            <person name="Nam J."/>
            <person name="Namiki N."/>
            <person name="Numa H."/>
            <person name="Nurimoto S."/>
            <person name="O'donovan C."/>
            <person name="Ohyanagi H."/>
            <person name="Okido T."/>
            <person name="Oota S."/>
            <person name="Osato N."/>
            <person name="Palmer L.E."/>
            <person name="Quetier F."/>
            <person name="Raghuvanshi S."/>
            <person name="Saichi N."/>
            <person name="Sakai H."/>
            <person name="Sakai Y."/>
            <person name="Sakata K."/>
            <person name="Sakurai T."/>
            <person name="Sato F."/>
            <person name="Sato Y."/>
            <person name="Schoof H."/>
            <person name="Seki M."/>
            <person name="Shibata M."/>
            <person name="Shimizu Y."/>
            <person name="Shinozaki K."/>
            <person name="Shinso Y."/>
            <person name="Singh N.K."/>
            <person name="Smith-White B."/>
            <person name="Takeda J."/>
            <person name="Tanino M."/>
            <person name="Tatusova T."/>
            <person name="Thongjuea S."/>
            <person name="Todokoro F."/>
            <person name="Tsugane M."/>
            <person name="Tyagi A.K."/>
            <person name="Vanavichit A."/>
            <person name="Wang A."/>
            <person name="Wing R.A."/>
            <person name="Yamaguchi K."/>
            <person name="Yamamoto M."/>
            <person name="Yamamoto N."/>
            <person name="Yu Y."/>
            <person name="Zhang H."/>
            <person name="Zhao Q."/>
            <person name="Higo K."/>
            <person name="Burr B."/>
            <person name="Gojobori T."/>
            <person name="Sasaki T."/>
        </authorList>
    </citation>
    <scope>NUCLEOTIDE SEQUENCE</scope>
</reference>
<reference evidence="4" key="8">
    <citation type="submission" date="2012-08" db="EMBL/GenBank/DDBJ databases">
        <title>Oryza sativa nipponbare(GA3) genomic DNA, chromosome 2.</title>
        <authorList>
            <consortium name="IRGSP(International Rice Genome Sequencing Project)"/>
        </authorList>
    </citation>
    <scope>NUCLEOTIDE SEQUENCE</scope>
</reference>
<dbReference type="KEGG" id="dosa:Os02g0632700"/>
<evidence type="ECO:0000256" key="1">
    <source>
        <dbReference type="SAM" id="Phobius"/>
    </source>
</evidence>
<evidence type="ECO:0000313" key="3">
    <source>
        <dbReference type="EMBL" id="BAD26489.1"/>
    </source>
</evidence>
<reference evidence="5" key="7">
    <citation type="journal article" date="2008" name="Nucleic Acids Res.">
        <title>The rice annotation project database (RAP-DB): 2008 update.</title>
        <authorList>
            <consortium name="The rice annotation project (RAP)"/>
        </authorList>
    </citation>
    <scope>GENOME REANNOTATION</scope>
    <source>
        <strain evidence="5">cv. Nipponbare</strain>
    </source>
</reference>
<proteinExistence type="predicted"/>
<dbReference type="AlphaFoldDB" id="C7IY58"/>
<protein>
    <submittedName>
        <fullName evidence="4">Os02g0632700 protein</fullName>
    </submittedName>
</protein>
<dbReference type="EMBL" id="AP008208">
    <property type="protein sequence ID" value="BAH91815.1"/>
    <property type="molecule type" value="Genomic_DNA"/>
</dbReference>
<organism evidence="4 5">
    <name type="scientific">Oryza sativa subsp. japonica</name>
    <name type="common">Rice</name>
    <dbReference type="NCBI Taxonomy" id="39947"/>
    <lineage>
        <taxon>Eukaryota</taxon>
        <taxon>Viridiplantae</taxon>
        <taxon>Streptophyta</taxon>
        <taxon>Embryophyta</taxon>
        <taxon>Tracheophyta</taxon>
        <taxon>Spermatophyta</taxon>
        <taxon>Magnoliopsida</taxon>
        <taxon>Liliopsida</taxon>
        <taxon>Poales</taxon>
        <taxon>Poaceae</taxon>
        <taxon>BOP clade</taxon>
        <taxon>Oryzoideae</taxon>
        <taxon>Oryzeae</taxon>
        <taxon>Oryzinae</taxon>
        <taxon>Oryza</taxon>
        <taxon>Oryza sativa</taxon>
    </lineage>
</organism>
<evidence type="ECO:0000313" key="4">
    <source>
        <dbReference type="EMBL" id="BAH91815.1"/>
    </source>
</evidence>
<dbReference type="EMBL" id="AP004192">
    <property type="protein sequence ID" value="BAD25293.1"/>
    <property type="molecule type" value="Genomic_DNA"/>
</dbReference>
<reference evidence="4 5" key="3">
    <citation type="journal article" date="2005" name="Nature">
        <title>The map-based sequence of the rice genome.</title>
        <authorList>
            <consortium name="International rice genome sequencing project (IRGSP)"/>
            <person name="Matsumoto T."/>
            <person name="Wu J."/>
            <person name="Kanamori H."/>
            <person name="Katayose Y."/>
            <person name="Fujisawa M."/>
            <person name="Namiki N."/>
            <person name="Mizuno H."/>
            <person name="Yamamoto K."/>
            <person name="Antonio B.A."/>
            <person name="Baba T."/>
            <person name="Sakata K."/>
            <person name="Nagamura Y."/>
            <person name="Aoki H."/>
            <person name="Arikawa K."/>
            <person name="Arita K."/>
            <person name="Bito T."/>
            <person name="Chiden Y."/>
            <person name="Fujitsuka N."/>
            <person name="Fukunaka R."/>
            <person name="Hamada M."/>
            <person name="Harada C."/>
            <person name="Hayashi A."/>
            <person name="Hijishita S."/>
            <person name="Honda M."/>
            <person name="Hosokawa S."/>
            <person name="Ichikawa Y."/>
            <person name="Idonuma A."/>
            <person name="Iijima M."/>
            <person name="Ikeda M."/>
            <person name="Ikeno M."/>
            <person name="Ito K."/>
            <person name="Ito S."/>
            <person name="Ito T."/>
            <person name="Ito Y."/>
            <person name="Ito Y."/>
            <person name="Iwabuchi A."/>
            <person name="Kamiya K."/>
            <person name="Karasawa W."/>
            <person name="Kurita K."/>
            <person name="Katagiri S."/>
            <person name="Kikuta A."/>
            <person name="Kobayashi H."/>
            <person name="Kobayashi N."/>
            <person name="Machita K."/>
            <person name="Maehara T."/>
            <person name="Masukawa M."/>
            <person name="Mizubayashi T."/>
            <person name="Mukai Y."/>
            <person name="Nagasaki H."/>
            <person name="Nagata Y."/>
            <person name="Naito S."/>
            <person name="Nakashima M."/>
            <person name="Nakama Y."/>
            <person name="Nakamichi Y."/>
            <person name="Nakamura M."/>
            <person name="Meguro A."/>
            <person name="Negishi M."/>
            <person name="Ohta I."/>
            <person name="Ohta T."/>
            <person name="Okamoto M."/>
            <person name="Ono N."/>
            <person name="Saji S."/>
            <person name="Sakaguchi M."/>
            <person name="Sakai K."/>
            <person name="Shibata M."/>
            <person name="Shimokawa T."/>
            <person name="Song J."/>
            <person name="Takazaki Y."/>
            <person name="Terasawa K."/>
            <person name="Tsugane M."/>
            <person name="Tsuji K."/>
            <person name="Ueda S."/>
            <person name="Waki K."/>
            <person name="Yamagata H."/>
            <person name="Yamamoto M."/>
            <person name="Yamamoto S."/>
            <person name="Yamane H."/>
            <person name="Yoshiki S."/>
            <person name="Yoshihara R."/>
            <person name="Yukawa K."/>
            <person name="Zhong H."/>
            <person name="Yano M."/>
            <person name="Yuan Q."/>
            <person name="Ouyang S."/>
            <person name="Liu J."/>
            <person name="Jones K.M."/>
            <person name="Gansberger K."/>
            <person name="Moffat K."/>
            <person name="Hill J."/>
            <person name="Bera J."/>
            <person name="Fadrosh D."/>
            <person name="Jin S."/>
            <person name="Johri S."/>
            <person name="Kim M."/>
            <person name="Overton L."/>
            <person name="Reardon M."/>
            <person name="Tsitrin T."/>
            <person name="Vuong H."/>
            <person name="Weaver B."/>
            <person name="Ciecko A."/>
            <person name="Tallon L."/>
            <person name="Jackson J."/>
            <person name="Pai G."/>
            <person name="Aken S.V."/>
            <person name="Utterback T."/>
            <person name="Reidmuller S."/>
            <person name="Feldblyum T."/>
            <person name="Hsiao J."/>
            <person name="Zismann V."/>
            <person name="Iobst S."/>
            <person name="de Vazeille A.R."/>
            <person name="Buell C.R."/>
            <person name="Ying K."/>
            <person name="Li Y."/>
            <person name="Lu T."/>
            <person name="Huang Y."/>
            <person name="Zhao Q."/>
            <person name="Feng Q."/>
            <person name="Zhang L."/>
            <person name="Zhu J."/>
            <person name="Weng Q."/>
            <person name="Mu J."/>
            <person name="Lu Y."/>
            <person name="Fan D."/>
            <person name="Liu Y."/>
            <person name="Guan J."/>
            <person name="Zhang Y."/>
            <person name="Yu S."/>
            <person name="Liu X."/>
            <person name="Zhang Y."/>
            <person name="Hong G."/>
            <person name="Han B."/>
            <person name="Choisne N."/>
            <person name="Demange N."/>
            <person name="Orjeda G."/>
            <person name="Samain S."/>
            <person name="Cattolico L."/>
            <person name="Pelletier E."/>
            <person name="Couloux A."/>
            <person name="Segurens B."/>
            <person name="Wincker P."/>
            <person name="D'Hont A."/>
            <person name="Scarpelli C."/>
            <person name="Weissenbach J."/>
            <person name="Salanoubat M."/>
            <person name="Quetier F."/>
            <person name="Yu Y."/>
            <person name="Kim H.R."/>
            <person name="Rambo T."/>
            <person name="Currie J."/>
            <person name="Collura K."/>
            <person name="Luo M."/>
            <person name="Yang T."/>
            <person name="Ammiraju J.S.S."/>
            <person name="Engler F."/>
            <person name="Soderlund C."/>
            <person name="Wing R.A."/>
            <person name="Palmer L.E."/>
            <person name="de la Bastide M."/>
            <person name="Spiegel L."/>
            <person name="Nascimento L."/>
            <person name="Zutavern T."/>
            <person name="O'Shaughnessy A."/>
            <person name="Dike S."/>
            <person name="Dedhia N."/>
            <person name="Preston R."/>
            <person name="Balija V."/>
            <person name="McCombie W.R."/>
            <person name="Chow T."/>
            <person name="Chen H."/>
            <person name="Chung M."/>
            <person name="Chen C."/>
            <person name="Shaw J."/>
            <person name="Wu H."/>
            <person name="Hsiao K."/>
            <person name="Chao Y."/>
            <person name="Chu M."/>
            <person name="Cheng C."/>
            <person name="Hour A."/>
            <person name="Lee P."/>
            <person name="Lin S."/>
            <person name="Lin Y."/>
            <person name="Liou J."/>
            <person name="Liu S."/>
            <person name="Hsing Y."/>
            <person name="Raghuvanshi S."/>
            <person name="Mohanty A."/>
            <person name="Bharti A.K."/>
            <person name="Gaur A."/>
            <person name="Gupta V."/>
            <person name="Kumar D."/>
            <person name="Ravi V."/>
            <person name="Vij S."/>
            <person name="Kapur A."/>
            <person name="Khurana P."/>
            <person name="Khurana P."/>
            <person name="Khurana J.P."/>
            <person name="Tyagi A.K."/>
            <person name="Gaikwad K."/>
            <person name="Singh A."/>
            <person name="Dalal V."/>
            <person name="Srivastava S."/>
            <person name="Dixit A."/>
            <person name="Pal A.K."/>
            <person name="Ghazi I.A."/>
            <person name="Yadav M."/>
            <person name="Pandit A."/>
            <person name="Bhargava A."/>
            <person name="Sureshbabu K."/>
            <person name="Batra K."/>
            <person name="Sharma T.R."/>
            <person name="Mohapatra T."/>
            <person name="Singh N.K."/>
            <person name="Messing J."/>
            <person name="Nelson A.B."/>
            <person name="Fuks G."/>
            <person name="Kavchok S."/>
            <person name="Keizer G."/>
            <person name="Linton E."/>
            <person name="Llaca V."/>
            <person name="Song R."/>
            <person name="Tanyolac B."/>
            <person name="Young S."/>
            <person name="Ho-Il K."/>
            <person name="Hahn J.H."/>
            <person name="Sangsakoo G."/>
            <person name="Vanavichit A."/>
            <person name="de Mattos Luiz.A.T."/>
            <person name="Zimmer P.D."/>
            <person name="Malone G."/>
            <person name="Dellagostin O."/>
            <person name="de Oliveira A.C."/>
            <person name="Bevan M."/>
            <person name="Bancroft I."/>
            <person name="Minx P."/>
            <person name="Cordum H."/>
            <person name="Wilson R."/>
            <person name="Cheng Z."/>
            <person name="Jin W."/>
            <person name="Jiang J."/>
            <person name="Leong S.A."/>
            <person name="Iwama H."/>
            <person name="Gojobori T."/>
            <person name="Itoh T."/>
            <person name="Niimura Y."/>
            <person name="Fujii Y."/>
            <person name="Habara T."/>
            <person name="Sakai H."/>
            <person name="Sato Y."/>
            <person name="Wilson G."/>
            <person name="Kumar K."/>
            <person name="McCouch S."/>
            <person name="Juretic N."/>
            <person name="Hoen D."/>
            <person name="Wright S."/>
            <person name="Bruskiewich R."/>
            <person name="Bureau T."/>
            <person name="Miyao A."/>
            <person name="Hirochika H."/>
            <person name="Nishikawa T."/>
            <person name="Kadowaki K."/>
            <person name="Sugiura M."/>
            <person name="Burr B."/>
            <person name="Sasaki T."/>
        </authorList>
    </citation>
    <scope>NUCLEOTIDE SEQUENCE [LARGE SCALE GENOMIC DNA]</scope>
    <source>
        <strain evidence="5">cv. Nipponbare</strain>
    </source>
</reference>
<keyword evidence="1" id="KW-0812">Transmembrane</keyword>
<reference evidence="2" key="1">
    <citation type="submission" date="2001-09" db="EMBL/GenBank/DDBJ databases">
        <title>Oryza sativa nipponbare(GA3) genomic DNA, chromosome 2, BAC clone:OJ1643_A10.</title>
        <authorList>
            <person name="Sasaki T."/>
            <person name="Matsumoto T."/>
            <person name="Yamamoto K."/>
        </authorList>
    </citation>
    <scope>NUCLEOTIDE SEQUENCE</scope>
</reference>
<keyword evidence="1" id="KW-1133">Transmembrane helix</keyword>
<reference evidence="4" key="9">
    <citation type="submission" date="2012-08" db="EMBL/GenBank/DDBJ databases">
        <title>The Second Rice Annotation Project Meeting (RAP2).</title>
        <authorList>
            <consortium name="The Rice Annotation Project (RAP)"/>
        </authorList>
    </citation>
    <scope>NUCLEOTIDE SEQUENCE</scope>
</reference>
<reference evidence="3" key="2">
    <citation type="submission" date="2003-05" db="EMBL/GenBank/DDBJ databases">
        <title>Oryza sativa nipponbare(GA3) genomic DNA, chromosome 2, BAC clone:B1250G12.</title>
        <authorList>
            <person name="Sasaki T."/>
            <person name="Matsumoto T."/>
            <person name="Katayose Y."/>
        </authorList>
    </citation>
    <scope>NUCLEOTIDE SEQUENCE</scope>
</reference>
<reference evidence="4" key="6">
    <citation type="journal article" date="2008" name="Nucleic Acids Res.">
        <title>The Rice Annotation Project Database (RAP-DB): 2008 update.</title>
        <authorList>
            <consortium name="The Rice Annotation Project (RAP)"/>
            <person name="Tanaka T."/>
            <person name="Antonio B.A."/>
            <person name="Kikuchi S."/>
            <person name="Matsumoto T."/>
            <person name="Nagamura Y."/>
            <person name="Numa H."/>
            <person name="Sakai H."/>
            <person name="Wu J."/>
            <person name="Itoh T."/>
            <person name="Sasaki T."/>
            <person name="Aono R."/>
            <person name="Fujii Y."/>
            <person name="Habara T."/>
            <person name="Harada E."/>
            <person name="Kanno M."/>
            <person name="Kawahara Y."/>
            <person name="Kawashima H."/>
            <person name="Kubooka H."/>
            <person name="Matsuya A."/>
            <person name="Nakaoka H."/>
            <person name="Saichi N."/>
            <person name="Sanbonmatsu R."/>
            <person name="Sato Y."/>
            <person name="Shinso Y."/>
            <person name="Suzuki M."/>
            <person name="Takeda J."/>
            <person name="Tanino M."/>
            <person name="Todokoro F."/>
            <person name="Yamaguchi K."/>
            <person name="Yamamoto N."/>
            <person name="Yamasaki C."/>
            <person name="Imanishi T."/>
            <person name="Okido T."/>
            <person name="Tada M."/>
            <person name="Ikeo K."/>
            <person name="Tateno Y."/>
            <person name="Gojobori T."/>
            <person name="Lin Y.C."/>
            <person name="Wei F.J."/>
            <person name="Hsing Y.I."/>
            <person name="Zhao Q."/>
            <person name="Han B."/>
            <person name="Kramer M.R."/>
            <person name="McCombie R.W."/>
            <person name="Lonsdale D."/>
            <person name="O'Donovan C.C."/>
            <person name="Whitfield E.J."/>
            <person name="Apweiler R."/>
            <person name="Koyanagi K.O."/>
            <person name="Khurana J.P."/>
            <person name="Raghuvanshi S."/>
            <person name="Singh N.K."/>
            <person name="Tyagi A.K."/>
            <person name="Haberer G."/>
            <person name="Fujisawa M."/>
            <person name="Hosokawa S."/>
            <person name="Ito Y."/>
            <person name="Ikawa H."/>
            <person name="Shibata M."/>
            <person name="Yamamoto M."/>
            <person name="Bruskiewich R.M."/>
            <person name="Hoen D.R."/>
            <person name="Bureau TE."/>
            <person name="Namiki N."/>
            <person name="Ohyanagi H."/>
            <person name="Sakai Y."/>
            <person name="Nobushima S."/>
            <person name="Sakata K."/>
            <person name="Barrero R.A."/>
            <person name="Sato Y."/>
            <person name="Souvorov A."/>
            <person name="Smith-White B."/>
            <person name="Tatusova T."/>
            <person name="An S."/>
            <person name="An G."/>
            <person name="OOta S."/>
            <person name="Fuks G."/>
            <person name="Messing J."/>
            <person name="Christie K.R."/>
            <person name="Lieberherr D."/>
            <person name="Kim H."/>
            <person name="Zuccolo A."/>
            <person name="Wing R.A."/>
            <person name="Nobuta K."/>
            <person name="Green P.J."/>
            <person name="Lu C."/>
            <person name="Meyers BC."/>
            <person name="Chaparro C."/>
            <person name="Piegu B."/>
            <person name="Panaud O."/>
            <person name="Echeverria M."/>
        </authorList>
    </citation>
    <scope>NUCLEOTIDE SEQUENCE</scope>
</reference>
<evidence type="ECO:0000313" key="2">
    <source>
        <dbReference type="EMBL" id="BAD25293.1"/>
    </source>
</evidence>
<dbReference type="Gramene" id="Os02t0632700-01">
    <property type="protein sequence ID" value="Os02t0632700-01"/>
    <property type="gene ID" value="Os02g0632700"/>
</dbReference>
<keyword evidence="1" id="KW-0472">Membrane</keyword>